<dbReference type="CDD" id="cd23810">
    <property type="entry name" value="UBCc_BIRC6"/>
    <property type="match status" value="1"/>
</dbReference>
<dbReference type="Pfam" id="PF12356">
    <property type="entry name" value="BIRC6"/>
    <property type="match status" value="1"/>
</dbReference>
<feature type="compositionally biased region" description="Polar residues" evidence="5">
    <location>
        <begin position="600"/>
        <end position="623"/>
    </location>
</feature>
<keyword evidence="2" id="KW-0053">Apoptosis</keyword>
<keyword evidence="3" id="KW-0833">Ubl conjugation pathway</keyword>
<dbReference type="SUPFAM" id="SSF57924">
    <property type="entry name" value="Inhibitor of apoptosis (IAP) repeat"/>
    <property type="match status" value="1"/>
</dbReference>
<feature type="region of interest" description="Disordered" evidence="5">
    <location>
        <begin position="470"/>
        <end position="504"/>
    </location>
</feature>
<dbReference type="PROSITE" id="PS50143">
    <property type="entry name" value="BIR_REPEAT_2"/>
    <property type="match status" value="1"/>
</dbReference>
<dbReference type="Pfam" id="PF00179">
    <property type="entry name" value="UQ_con"/>
    <property type="match status" value="1"/>
</dbReference>
<feature type="region of interest" description="Disordered" evidence="5">
    <location>
        <begin position="584"/>
        <end position="623"/>
    </location>
</feature>
<dbReference type="Proteomes" id="UP001623349">
    <property type="component" value="Unassembled WGS sequence"/>
</dbReference>
<dbReference type="InterPro" id="IPR001370">
    <property type="entry name" value="BIR_rpt"/>
</dbReference>
<dbReference type="InterPro" id="IPR000608">
    <property type="entry name" value="UBC"/>
</dbReference>
<feature type="region of interest" description="Disordered" evidence="5">
    <location>
        <begin position="4279"/>
        <end position="4298"/>
    </location>
</feature>
<feature type="region of interest" description="Disordered" evidence="5">
    <location>
        <begin position="3936"/>
        <end position="3970"/>
    </location>
</feature>
<dbReference type="Gene3D" id="1.10.1170.10">
    <property type="entry name" value="Inhibitor Of Apoptosis Protein (2mihbC-IAP-1), Chain A"/>
    <property type="match status" value="1"/>
</dbReference>
<dbReference type="SMART" id="SM00212">
    <property type="entry name" value="UBCc"/>
    <property type="match status" value="1"/>
</dbReference>
<reference evidence="7 8" key="1">
    <citation type="submission" date="2024-08" db="EMBL/GenBank/DDBJ databases">
        <title>The draft genome of Apodemus speciosus.</title>
        <authorList>
            <person name="Nabeshima K."/>
            <person name="Suzuki S."/>
            <person name="Onuma M."/>
        </authorList>
    </citation>
    <scope>NUCLEOTIDE SEQUENCE [LARGE SCALE GENOMIC DNA]</scope>
    <source>
        <strain evidence="7">IB14-021</strain>
    </source>
</reference>
<dbReference type="CDD" id="cd00022">
    <property type="entry name" value="BIR"/>
    <property type="match status" value="1"/>
</dbReference>
<evidence type="ECO:0000256" key="3">
    <source>
        <dbReference type="ARBA" id="ARBA00022786"/>
    </source>
</evidence>
<accession>A0ABQ0FQ01</accession>
<feature type="compositionally biased region" description="Acidic residues" evidence="5">
    <location>
        <begin position="477"/>
        <end position="487"/>
    </location>
</feature>
<feature type="coiled-coil region" evidence="4">
    <location>
        <begin position="1639"/>
        <end position="1683"/>
    </location>
</feature>
<evidence type="ECO:0000256" key="2">
    <source>
        <dbReference type="ARBA" id="ARBA00022703"/>
    </source>
</evidence>
<evidence type="ECO:0000256" key="5">
    <source>
        <dbReference type="SAM" id="MobiDB-lite"/>
    </source>
</evidence>
<name>A0ABQ0FQ01_APOSI</name>
<dbReference type="SUPFAM" id="SSF54495">
    <property type="entry name" value="UBC-like"/>
    <property type="match status" value="1"/>
</dbReference>
<keyword evidence="1" id="KW-0808">Transferase</keyword>
<evidence type="ECO:0000313" key="7">
    <source>
        <dbReference type="EMBL" id="GAB1301328.1"/>
    </source>
</evidence>
<organism evidence="7 8">
    <name type="scientific">Apodemus speciosus</name>
    <name type="common">Large Japanese field mouse</name>
    <dbReference type="NCBI Taxonomy" id="105296"/>
    <lineage>
        <taxon>Eukaryota</taxon>
        <taxon>Metazoa</taxon>
        <taxon>Chordata</taxon>
        <taxon>Craniata</taxon>
        <taxon>Vertebrata</taxon>
        <taxon>Euteleostomi</taxon>
        <taxon>Mammalia</taxon>
        <taxon>Eutheria</taxon>
        <taxon>Euarchontoglires</taxon>
        <taxon>Glires</taxon>
        <taxon>Rodentia</taxon>
        <taxon>Myomorpha</taxon>
        <taxon>Muroidea</taxon>
        <taxon>Muridae</taxon>
        <taxon>Murinae</taxon>
        <taxon>Apodemus</taxon>
    </lineage>
</organism>
<feature type="compositionally biased region" description="Basic residues" evidence="5">
    <location>
        <begin position="1078"/>
        <end position="1087"/>
    </location>
</feature>
<gene>
    <name evidence="7" type="ORF">APTSU1_001656600</name>
</gene>
<evidence type="ECO:0000256" key="4">
    <source>
        <dbReference type="SAM" id="Coils"/>
    </source>
</evidence>
<feature type="domain" description="UBC core" evidence="6">
    <location>
        <begin position="4592"/>
        <end position="4759"/>
    </location>
</feature>
<dbReference type="Pfam" id="PF00653">
    <property type="entry name" value="BIR"/>
    <property type="match status" value="1"/>
</dbReference>
<dbReference type="Gene3D" id="3.10.110.10">
    <property type="entry name" value="Ubiquitin Conjugating Enzyme"/>
    <property type="match status" value="1"/>
</dbReference>
<evidence type="ECO:0000259" key="6">
    <source>
        <dbReference type="PROSITE" id="PS50127"/>
    </source>
</evidence>
<comment type="caution">
    <text evidence="7">The sequence shown here is derived from an EMBL/GenBank/DDBJ whole genome shotgun (WGS) entry which is preliminary data.</text>
</comment>
<evidence type="ECO:0000256" key="1">
    <source>
        <dbReference type="ARBA" id="ARBA00022679"/>
    </source>
</evidence>
<sequence length="4883" mass="532067">MVTGCGAAPPGTVTERLPSVIVLSAGRKMAAAAAAAEASGSSCSSAAAAAGAGAAGVSEWLVLRDGCMRCDADGLHSLSYHPALNAILAVTNRGTIKVIDGTSGATLQASALSAKPGGQVKCQYISAVDKVIFVDDYAVGCRKDLNGILLLDTALQTPVSKQDDVVQLELPVTEAQQLLSACVEKIDVSSTEGYDLFITQLKDGLKNTSHETAANHKVAKWATVTFHLPHHVLKSIASAIVNELKKINQNVAALPVASSVMDRLSYLLPSARPELGVGPGRSVDRALMYSEANRRETFTSWPHVGYRWAQPDPMAQAGFYHQPASSGDDRAMCFTCSVCLVCWEPTDEPWSEHERHSPNCPFVKGEHTQNVPLSVTLATSPAQLPSADGSDRISCFGSGSCPQFLAAATKRGKICIWDVSKLMKVHLKFEINAYDPAIVQQLILSGDPSSGVDSRRPTLAWLEDSSSCSDIPKLEGDSDDLLEDSDSEEHSRSDSVTGHTSQKEAMEVSLDITALSVLQQPEKLQWEIVANVLEDTVKDLEELGANPCLTNSKSEKTKEKHQEQHNIPFPCLLAGGLLTYKSPATSPISSNSHRSLDGLSRTQGESISEQGSTDNESCTNSELNSPLVRRTLPVLLLYSIKESDEKAGKIFSQMNNIMSKSLHDDGFTVPQIIEMELDNQEQLLLQDPPVTYIQQFADAAASLTSPDSEKWNTVFPKPGTLVQCLRLPKFAEEETLCIDSITPCADGIHLLVGLRTCSVESLSAINQVEALNNLNKLNSALCNRRKGDLESNLAVVNGANISVIQHESPADVPAPLIIQPEQRNVSGGYLVLYKMNYTTRIVTLEEEPVKIQHIKDPQDTITSLILLPPDILDNREDDCEEPAEEMQLTSKNGIEREKKSDISTLGHLVVTTQGGYVKVLDLSNFEILAKVEPPKKEGTEEQDTFVSVIYCSGTDRLCACTKGVSLYSPGCPGTYSEDQACLCLPSAGIKGVHHHYPAGGELHFLQIGGTCDDIDEADILVDGSLSKGIEPSLEGSRPLSNPSSPGISELTRFETLTPRFSATVPPCWVEVQQEQQQRRHPQHLHQQHHGDAAQHTRTWKLQTDSNSWDEHVFELVLPKACMVGHVDFKFVLNSNITSVPQIQVTLLKNKAPGLGKANALNIEVEQNGNPSLVDLNEEMHHMDVEESQCLRLCPFLEDHKEDILCGPVWLASGLDLSGHAGMLTLTSPKLVKGMTGGKYRSFLIHVKAVSDRGADEMCSSGLRPVVRLPSLRQQGHKGYSLASLLAKVAAGKEKSSNVKNENAGGARKSENLRGCDLLQEVSVTIRRFKKTSICKERVQRCAMLQFSEFHEKLLNTLCRRSDDGQVTEHAQSLVLDALCWLAGVHANGPGSSKEGNDCLLSKTRQCLSDIVRVCFFEAGRSIAHKCARFLALCISNGKCDPCQPGFGSVLLKALLDNMCFLPAAATGGSVYWYFVLLNYVKDEDLAACSTACAALLTAVSRQLQDRLTPLEALLQTRYGLYSSPFDPVLFDLEMSGSSCKNVYNSSIGVQSDEIDLSDVLSGHGKGGGCTAAEGSFAALTGLLEAEPLHFTCVSTSDGTRIERDDAMSSFGVTPAVGGLSSGTVGEASTALSSAAQVALQSLSHAMASAEQQLQVLQEKQQQLLKLQQQKAKLEAKLHQTTAAAAAAAASAAAAAAGPVHNSVPSNPVAAPGFFIHPSDVIPPTPKTTPLFMTPPLTPPNEAVSVVINAELAQLFPGSVIDPPAVNLAAHNKNSNKSRMNPLGSGLALAISHASHFLQPPPHQSIIIERMHSGARRFVTLDFGRPILLTDVLIPTCGDLASLSIDIWTLGEEVDGRRLVVATDISTHSLILHDLIPPPVCRFMKITVIGRYGSTNARAKIPLGFYYGHTYILPWESELKLMHDPLRGEGESANQPEIDQHLAMMVALQEDIQCRYNLACHRLEALLQSIDLPPLNSANNAQYFLRKPDKAVEEDSRVFSAYQDCIQLQLQLNLAHNAVQRLKVAIGASRKTLNETSGPEDLIQTSSTEQLRTIVRYLLDTLLSLLHSSNVLQSTFHAQACEELFKHLCISGTPKIRLHTGLLLVQLCGGERWWGQFLSNVLQELYNSEQLLIFPQDRVFMLLSCIGQRSLSNSGVLESLLNLLDNLLSPLQPELTMHRRTEGVLDIPMISWVVMLVSRLLDYVATVEDEAAAAKKPLNGNQWSFINNNLHTQSLNRSSKGGSSLDRLYSRKIRKQLVHHKQQLNLLKAKQKALVEQMEKEKIQSNKGSSYKLLVEQAKLKQATSKHFKDLIRLRRTAEWSRSNLDTEVTTTKESPEIEPLPFTLAHDRCISVVQKLVLFLLSMDFTCHADLLLFVCKVLARIANATRPTIHLCEIVNEPQLERLLLLLVGTDFNRGDISWGGAWAQYSLTCMLQDILAGELLAPVAAEAMEEGTVSEDVGATAGDSDDSLQQSSAQLLETIDEPLTHEIAGTPPLSSLEKDKEIDLELLQDLMEVDIDPLDIDLEKDPLAAKVFKPISSTWYDYWGADYGTYNYNPYIGGLGMPVAKPPSNTEKTGSQTVSVSVSQALDARLEVGLEQQAELMLKMMSTLEADSILQALTNTSPTFSQSPTGTDDSLLGSLQPANQNSQLIIQLSSVPMLNVCFNKLFSMLQVHHVQASITSFLTVLAWYPNTLLRTWCLVLHSLTLMTNMQLNFWFQQFYWNSGDYGSFVGFRSKPYSCVSEISFWYQSTWDESAQPTGVGPTATQAMQEFLTRLQVHLSSTCPQIFSELLLKLIHILSTERVSLCSPDCPGTNSVDQAGLELRNPPASASGVLGLKVGAFQTGQGPLDAQVKLLEFALEQNFEVVSVSTISAVIESVTFLVHHYITCSDKVMSRSGSDSSVGARACFGGLFANLIRPGDAKAVCGEMTRDQLMFDLLKLVNILVQLPLSSNREYSARVSVSTSTAGSVSDEEKVSGGKDASGSSASTPGSPAYVADLVLANQQIMSQILSALGLCNSSAMAMIIGASGLHLTKHENFHGGLDAISVGDGLFTILTTLSKKASTVHMMLQPILTYMACGYMGRQGSLATCQLSEPLLWFILRVLDTSDALKAFHDMGGVQLICNNMVTSTRAIVNTARSMVSTIMKFLDSGPNKAVDSTLKTRILASEPDNAEGIHNFAPLGTITSSSPTAQPAEVLLQATPPHRRARSAAWSYIFLPEEAWCDLTIHLPSAVLLKEIHIQPHLASLATCPSSVSVEVSADGVNMLPLSTPVVTSGLTYIKIQLVKAEVASAVCLRLHRPRDASTLGLSQIKLLGLTAFGTTSSATVNNPFLPSEDQVSKTSIGWLRLLHHCLTHISDLEGMMASAAAPTANLLQTCAALLMSPYCGMHSPNIEVVLVKIGLQSTRIGLKLIDILLRNCAASGSDPTDLNSPLLFGRLNGLSSDSTIDILYQLGTTQDPGTKDRIQALLKWVSDSAKMAALKRSGRMNYMCPSSSAVEYGLLMPSPSHLHCVAAILWHSYELLVEYDLPALLDRELFELLFNWSMSLPCNVVLKKAVDSLLCSMCHIHPNYFSLLMGWMGIIPPPVQCHHRLSMTDDSKKQDLSSSLTDDSKNAQAPLSLTESHLATLASSSQSPEAIKQLLDSGLPSLLVRSLASFCFSHISYSESIAQSIDNSQDKLRRHHVQQHCNKMPITADLVAPILRFLTEVGSSHIMKDWLGGSEVNPLWTALLFLLCHSGSTAGGHNLGAQQSSTRSASHSSAATTVLTTQQRTAIENATVAFFLQCISCHPNNQKLMAQVLCELFQTAPQRGSLPTSGNISGFVRRLFLQLMLEDEKVTMFLQSPCPLYKGRINATSHVIQHPMFGAGHKFRTLHLPVSTTLSDVLDRVSDTPSITAKLISEQKDDKEKKNHEEKEKVKAENGFQDNYSVVVASGLKSQSKRAVSSTPPRPPSRRGRAIPDKIGSASSSADTANKTITVPVFHLFHRLLAGQPLPAEMTLAQLLTLLYDRKLPQGYRSIDLTVKLGSKVITDPSLSKTDSFKRLHPEKDHGDLIGSCPEEEALTPSDECMDGVLDESLLETCPIQSPLQVFAGMGGLALIAERLPMLYPEVIQQVSAPVVASTTQEKPKDSDQFEWVTIEQSGELVYEAPETIAAEPPPVKSAVQATSPIPAHSLAAFGLFLRLPGYAEVLLKERKHAQCLLRLVLGVTDDGEGSHILQSPSASVLPTLPFHVLRSLFSATPLTTDDGVLLRRMALEIGALHLILVCLSALSHHAPRVPNSNLNQTEPQVSNSHNPTSTEEQQLYWAKGTGFGTGSTASGWDVEQALTKQRLEEEHVTCLLQVLASYINPMSGAVNGEAQACPESQAQNSSALPSVLLELLSQSCLIPAMSSYLRNDSVLDMARHVPLYRALLELLRAIASCTSMVPLLLPLSTENGEEEEEEQAECQTSVGTLLAKMKTCVDTYTNRLRSKRENVKAGGVKPDAPDQEPEGLTLLVPDIQRTAEIVHAATTNLRQANQEKKLGEYSKKVAMKPKPLSVLKSLEEKYVAVMKKLQFDTFEMVSEDDDGKLGFKVNYHYMSQVKNANDANSAARARRLAQEAVTLSTSLPLSSSSSVFVRCDEERLDIMKVLITGPADTPYANGCFEFDVYFPQDYPSSPPLVNLETTGGHSVRFNPNLYNDGKVCLSILNTWHGRPEEKWNPQTSSFLQVLVSVQSLILVAEPYFNEPGYERSRGTPSGTQSSREYDGNIRQATVKWAMLEQIRNPSPCFKENQVIHKHFYLKRIEIMAQCEEWIADIQQYSSDKRVGRTMSHHAAALKPDLWERHTAQLREELLKLPCPEGLDPDVEDASPVCRATAGAAETLTHDHVKPSSSKDLPSDFQL</sequence>
<feature type="region of interest" description="Disordered" evidence="5">
    <location>
        <begin position="1075"/>
        <end position="1095"/>
    </location>
</feature>
<dbReference type="InterPro" id="IPR022103">
    <property type="entry name" value="BIRC6"/>
</dbReference>
<protein>
    <submittedName>
        <fullName evidence="7">Baculoviral IAP repeat-containing protein 6</fullName>
    </submittedName>
</protein>
<dbReference type="InterPro" id="IPR016135">
    <property type="entry name" value="UBQ-conjugating_enzyme/RWD"/>
</dbReference>
<evidence type="ECO:0000313" key="8">
    <source>
        <dbReference type="Proteomes" id="UP001623349"/>
    </source>
</evidence>
<dbReference type="PROSITE" id="PS50127">
    <property type="entry name" value="UBC_2"/>
    <property type="match status" value="1"/>
</dbReference>
<dbReference type="EMBL" id="BAAFST010000017">
    <property type="protein sequence ID" value="GAB1301328.1"/>
    <property type="molecule type" value="Genomic_DNA"/>
</dbReference>
<keyword evidence="4" id="KW-0175">Coiled coil</keyword>
<feature type="compositionally biased region" description="Polar residues" evidence="5">
    <location>
        <begin position="584"/>
        <end position="593"/>
    </location>
</feature>
<keyword evidence="8" id="KW-1185">Reference proteome</keyword>
<feature type="compositionally biased region" description="Low complexity" evidence="5">
    <location>
        <begin position="2979"/>
        <end position="2990"/>
    </location>
</feature>
<dbReference type="PANTHER" id="PTHR46116">
    <property type="entry name" value="(E3-INDEPENDENT) E2 UBIQUITIN-CONJUGATING ENZYME"/>
    <property type="match status" value="1"/>
</dbReference>
<dbReference type="SMART" id="SM00238">
    <property type="entry name" value="BIR"/>
    <property type="match status" value="1"/>
</dbReference>
<dbReference type="PANTHER" id="PTHR46116:SF39">
    <property type="entry name" value="BACULOVIRAL IAP REPEAT-CONTAINING PROTEIN 6"/>
    <property type="match status" value="1"/>
</dbReference>
<feature type="region of interest" description="Disordered" evidence="5">
    <location>
        <begin position="2969"/>
        <end position="2990"/>
    </location>
</feature>
<proteinExistence type="predicted"/>